<accession>A0A831E9N9</accession>
<dbReference type="EMBL" id="CP019445">
    <property type="protein sequence ID" value="APZ07401.1"/>
    <property type="molecule type" value="Genomic_DNA"/>
</dbReference>
<feature type="transmembrane region" description="Helical" evidence="1">
    <location>
        <begin position="157"/>
        <end position="177"/>
    </location>
</feature>
<keyword evidence="1" id="KW-0812">Transmembrane</keyword>
<organism evidence="3 4">
    <name type="scientific">Kosakonia cowanii JCM 10956 = DSM 18146</name>
    <dbReference type="NCBI Taxonomy" id="1300165"/>
    <lineage>
        <taxon>Bacteria</taxon>
        <taxon>Pseudomonadati</taxon>
        <taxon>Pseudomonadota</taxon>
        <taxon>Gammaproteobacteria</taxon>
        <taxon>Enterobacterales</taxon>
        <taxon>Enterobacteriaceae</taxon>
        <taxon>Kosakonia</taxon>
    </lineage>
</organism>
<feature type="transmembrane region" description="Helical" evidence="1">
    <location>
        <begin position="84"/>
        <end position="100"/>
    </location>
</feature>
<feature type="transmembrane region" description="Helical" evidence="1">
    <location>
        <begin position="311"/>
        <end position="332"/>
    </location>
</feature>
<feature type="transmembrane region" description="Helical" evidence="1">
    <location>
        <begin position="12"/>
        <end position="29"/>
    </location>
</feature>
<evidence type="ECO:0000313" key="3">
    <source>
        <dbReference type="EMBL" id="APZ07401.1"/>
    </source>
</evidence>
<dbReference type="Proteomes" id="UP000187148">
    <property type="component" value="Chromosome"/>
</dbReference>
<feature type="transmembrane region" description="Helical" evidence="1">
    <location>
        <begin position="41"/>
        <end position="63"/>
    </location>
</feature>
<evidence type="ECO:0000313" key="4">
    <source>
        <dbReference type="Proteomes" id="UP000187148"/>
    </source>
</evidence>
<feature type="transmembrane region" description="Helical" evidence="1">
    <location>
        <begin position="120"/>
        <end position="145"/>
    </location>
</feature>
<gene>
    <name evidence="3" type="ORF">BWI95_21315</name>
</gene>
<keyword evidence="1" id="KW-1133">Transmembrane helix</keyword>
<dbReference type="AlphaFoldDB" id="A0A831E9N9"/>
<dbReference type="KEGG" id="kco:BWI95_21315"/>
<dbReference type="GO" id="GO:0000271">
    <property type="term" value="P:polysaccharide biosynthetic process"/>
    <property type="evidence" value="ECO:0007669"/>
    <property type="project" value="TreeGrafter"/>
</dbReference>
<feature type="transmembrane region" description="Helical" evidence="1">
    <location>
        <begin position="245"/>
        <end position="263"/>
    </location>
</feature>
<dbReference type="Pfam" id="PF01757">
    <property type="entry name" value="Acyl_transf_3"/>
    <property type="match status" value="1"/>
</dbReference>
<evidence type="ECO:0000259" key="2">
    <source>
        <dbReference type="Pfam" id="PF01757"/>
    </source>
</evidence>
<feature type="domain" description="Acyltransferase 3" evidence="2">
    <location>
        <begin position="7"/>
        <end position="327"/>
    </location>
</feature>
<dbReference type="PANTHER" id="PTHR23028:SF53">
    <property type="entry name" value="ACYL_TRANSF_3 DOMAIN-CONTAINING PROTEIN"/>
    <property type="match status" value="1"/>
</dbReference>
<reference evidence="3 4" key="1">
    <citation type="submission" date="2017-01" db="EMBL/GenBank/DDBJ databases">
        <authorList>
            <person name="Cao J.-M."/>
        </authorList>
    </citation>
    <scope>NUCLEOTIDE SEQUENCE [LARGE SCALE GENOMIC DNA]</scope>
    <source>
        <strain evidence="3 4">888-76</strain>
    </source>
</reference>
<dbReference type="InterPro" id="IPR050879">
    <property type="entry name" value="Acyltransferase_3"/>
</dbReference>
<feature type="transmembrane region" description="Helical" evidence="1">
    <location>
        <begin position="275"/>
        <end position="291"/>
    </location>
</feature>
<name>A0A831E9N9_9ENTR</name>
<keyword evidence="1" id="KW-0472">Membrane</keyword>
<proteinExistence type="predicted"/>
<dbReference type="GO" id="GO:0016747">
    <property type="term" value="F:acyltransferase activity, transferring groups other than amino-acyl groups"/>
    <property type="evidence" value="ECO:0007669"/>
    <property type="project" value="InterPro"/>
</dbReference>
<evidence type="ECO:0000256" key="1">
    <source>
        <dbReference type="SAM" id="Phobius"/>
    </source>
</evidence>
<dbReference type="PANTHER" id="PTHR23028">
    <property type="entry name" value="ACETYLTRANSFERASE"/>
    <property type="match status" value="1"/>
</dbReference>
<protein>
    <recommendedName>
        <fullName evidence="2">Acyltransferase 3 domain-containing protein</fullName>
    </recommendedName>
</protein>
<dbReference type="GO" id="GO:0016020">
    <property type="term" value="C:membrane"/>
    <property type="evidence" value="ECO:0007669"/>
    <property type="project" value="TreeGrafter"/>
</dbReference>
<feature type="transmembrane region" description="Helical" evidence="1">
    <location>
        <begin position="189"/>
        <end position="212"/>
    </location>
</feature>
<sequence length="348" mass="39441">MTDRNFYSIQALRAFAAVIVMCFHFKSFINQSFQGWGDRLFLNGDIGVDLFFVISGFIIYYITRDDNGGLTSAKLFFIKRFCRVFPPYFAITLLVAGSSVESWMQTATSLLFIPLDTTQIAPWFGVAKLFVGWTLNYEFIFYTLFTLCMLFKTRKNSVLFVIVALAVAIPAWLHNVAISPSNHYNYPGYLATLTNSLMLEFLVGTFIGWLVVNKKITYGKGVSIALIVLSFALFLFILLTHYSKIGGLGYILAAFALVFSLTNHEAQYAFWAPKPVLYTGKISFSLYLVHYRAKSLLSKALHHNQSAWGGLMLFVLAVILSFIFAVISHYLLEKKLSSLFRKYLLKKA</sequence>
<feature type="transmembrane region" description="Helical" evidence="1">
    <location>
        <begin position="221"/>
        <end position="239"/>
    </location>
</feature>
<dbReference type="InterPro" id="IPR002656">
    <property type="entry name" value="Acyl_transf_3_dom"/>
</dbReference>
<keyword evidence="4" id="KW-1185">Reference proteome</keyword>